<feature type="compositionally biased region" description="Basic residues" evidence="1">
    <location>
        <begin position="18"/>
        <end position="30"/>
    </location>
</feature>
<sequence>MSDLTNNINSAINPNTAKNRKKKAKKKAKKQNATDSSNTASEISTPNLTDKENIDPNPLKKAAAGVGAAVAGATAAVAGSHKSGNNNTTTTTATTATDSKINNKSAPLPPTPQTATNATTSTTSEVSKLSENVQYCIQSAVQAPSVDVYGIIHPSQKVKRPEAAVGASTQPTMPSSAKAPDVPKKTIKSPEHRNKPSFLKKKNCIIL</sequence>
<gene>
    <name evidence="2" type="ORF">MUCCIDRAFT_85993</name>
</gene>
<feature type="compositionally biased region" description="Low complexity" evidence="1">
    <location>
        <begin position="113"/>
        <end position="123"/>
    </location>
</feature>
<evidence type="ECO:0000313" key="2">
    <source>
        <dbReference type="EMBL" id="OAD00591.1"/>
    </source>
</evidence>
<feature type="compositionally biased region" description="Polar residues" evidence="1">
    <location>
        <begin position="1"/>
        <end position="12"/>
    </location>
</feature>
<protein>
    <submittedName>
        <fullName evidence="2">Uncharacterized protein</fullName>
    </submittedName>
</protein>
<proteinExistence type="predicted"/>
<feature type="compositionally biased region" description="Low complexity" evidence="1">
    <location>
        <begin position="62"/>
        <end position="97"/>
    </location>
</feature>
<feature type="region of interest" description="Disordered" evidence="1">
    <location>
        <begin position="157"/>
        <end position="199"/>
    </location>
</feature>
<evidence type="ECO:0000313" key="3">
    <source>
        <dbReference type="Proteomes" id="UP000077051"/>
    </source>
</evidence>
<dbReference type="VEuPathDB" id="FungiDB:MUCCIDRAFT_85993"/>
<organism evidence="2 3">
    <name type="scientific">Mucor lusitanicus CBS 277.49</name>
    <dbReference type="NCBI Taxonomy" id="747725"/>
    <lineage>
        <taxon>Eukaryota</taxon>
        <taxon>Fungi</taxon>
        <taxon>Fungi incertae sedis</taxon>
        <taxon>Mucoromycota</taxon>
        <taxon>Mucoromycotina</taxon>
        <taxon>Mucoromycetes</taxon>
        <taxon>Mucorales</taxon>
        <taxon>Mucorineae</taxon>
        <taxon>Mucoraceae</taxon>
        <taxon>Mucor</taxon>
    </lineage>
</organism>
<feature type="compositionally biased region" description="Polar residues" evidence="1">
    <location>
        <begin position="34"/>
        <end position="48"/>
    </location>
</feature>
<keyword evidence="3" id="KW-1185">Reference proteome</keyword>
<dbReference type="EMBL" id="AMYB01000007">
    <property type="protein sequence ID" value="OAD00591.1"/>
    <property type="molecule type" value="Genomic_DNA"/>
</dbReference>
<dbReference type="AlphaFoldDB" id="A0A168J0E6"/>
<feature type="compositionally biased region" description="Basic and acidic residues" evidence="1">
    <location>
        <begin position="181"/>
        <end position="194"/>
    </location>
</feature>
<dbReference type="OrthoDB" id="2287261at2759"/>
<name>A0A168J0E6_MUCCL</name>
<accession>A0A168J0E6</accession>
<evidence type="ECO:0000256" key="1">
    <source>
        <dbReference type="SAM" id="MobiDB-lite"/>
    </source>
</evidence>
<feature type="region of interest" description="Disordered" evidence="1">
    <location>
        <begin position="1"/>
        <end position="123"/>
    </location>
</feature>
<dbReference type="Proteomes" id="UP000077051">
    <property type="component" value="Unassembled WGS sequence"/>
</dbReference>
<comment type="caution">
    <text evidence="2">The sequence shown here is derived from an EMBL/GenBank/DDBJ whole genome shotgun (WGS) entry which is preliminary data.</text>
</comment>
<reference evidence="2 3" key="1">
    <citation type="submission" date="2015-06" db="EMBL/GenBank/DDBJ databases">
        <title>Expansion of signal transduction pathways in fungi by whole-genome duplication.</title>
        <authorList>
            <consortium name="DOE Joint Genome Institute"/>
            <person name="Corrochano L.M."/>
            <person name="Kuo A."/>
            <person name="Marcet-Houben M."/>
            <person name="Polaino S."/>
            <person name="Salamov A."/>
            <person name="Villalobos J.M."/>
            <person name="Alvarez M.I."/>
            <person name="Avalos J."/>
            <person name="Benito E.P."/>
            <person name="Benoit I."/>
            <person name="Burger G."/>
            <person name="Camino L.P."/>
            <person name="Canovas D."/>
            <person name="Cerda-Olmedo E."/>
            <person name="Cheng J.-F."/>
            <person name="Dominguez A."/>
            <person name="Elias M."/>
            <person name="Eslava A.P."/>
            <person name="Glaser F."/>
            <person name="Grimwood J."/>
            <person name="Gutierrez G."/>
            <person name="Heitman J."/>
            <person name="Henrissat B."/>
            <person name="Iturriaga E.A."/>
            <person name="Lang B.F."/>
            <person name="Lavin J.L."/>
            <person name="Lee S."/>
            <person name="Li W."/>
            <person name="Lindquist E."/>
            <person name="Lopez-Garcia S."/>
            <person name="Luque E.M."/>
            <person name="Marcos A.T."/>
            <person name="Martin J."/>
            <person name="Mccluskey K."/>
            <person name="Medina H.R."/>
            <person name="Miralles-Duran A."/>
            <person name="Miyazaki A."/>
            <person name="Munoz-Torres E."/>
            <person name="Oguiza J.A."/>
            <person name="Ohm R."/>
            <person name="Olmedo M."/>
            <person name="Orejas M."/>
            <person name="Ortiz-Castellanos L."/>
            <person name="Pisabarro A.G."/>
            <person name="Rodriguez-Romero J."/>
            <person name="Ruiz-Herrera J."/>
            <person name="Ruiz-Vazquez R."/>
            <person name="Sanz C."/>
            <person name="Schackwitz W."/>
            <person name="Schmutz J."/>
            <person name="Shahriari M."/>
            <person name="Shelest E."/>
            <person name="Silva-Franco F."/>
            <person name="Soanes D."/>
            <person name="Syed K."/>
            <person name="Tagua V.G."/>
            <person name="Talbot N.J."/>
            <person name="Thon M."/>
            <person name="De Vries R.P."/>
            <person name="Wiebenga A."/>
            <person name="Yadav J.S."/>
            <person name="Braun E.L."/>
            <person name="Baker S."/>
            <person name="Garre V."/>
            <person name="Horwitz B."/>
            <person name="Torres-Martinez S."/>
            <person name="Idnurm A."/>
            <person name="Herrera-Estrella A."/>
            <person name="Gabaldon T."/>
            <person name="Grigoriev I.V."/>
        </authorList>
    </citation>
    <scope>NUCLEOTIDE SEQUENCE [LARGE SCALE GENOMIC DNA]</scope>
    <source>
        <strain evidence="2 3">CBS 277.49</strain>
    </source>
</reference>